<keyword evidence="1" id="KW-0812">Transmembrane</keyword>
<organism evidence="3 4">
    <name type="scientific">Ectopseudomonas toyotomiensis</name>
    <dbReference type="NCBI Taxonomy" id="554344"/>
    <lineage>
        <taxon>Bacteria</taxon>
        <taxon>Pseudomonadati</taxon>
        <taxon>Pseudomonadota</taxon>
        <taxon>Gammaproteobacteria</taxon>
        <taxon>Pseudomonadales</taxon>
        <taxon>Pseudomonadaceae</taxon>
        <taxon>Ectopseudomonas</taxon>
    </lineage>
</organism>
<dbReference type="Pfam" id="PF19993">
    <property type="entry name" value="DO-GTPase2"/>
    <property type="match status" value="1"/>
</dbReference>
<keyword evidence="1" id="KW-0472">Membrane</keyword>
<dbReference type="EMBL" id="CP070505">
    <property type="protein sequence ID" value="QSL91521.1"/>
    <property type="molecule type" value="Genomic_DNA"/>
</dbReference>
<protein>
    <submittedName>
        <fullName evidence="3">GTPase domain-containing protein</fullName>
    </submittedName>
</protein>
<dbReference type="CDD" id="cd00882">
    <property type="entry name" value="Ras_like_GTPase"/>
    <property type="match status" value="1"/>
</dbReference>
<feature type="domain" description="Double-GTPase 2" evidence="2">
    <location>
        <begin position="48"/>
        <end position="246"/>
    </location>
</feature>
<evidence type="ECO:0000259" key="2">
    <source>
        <dbReference type="Pfam" id="PF19993"/>
    </source>
</evidence>
<dbReference type="Proteomes" id="UP000663658">
    <property type="component" value="Chromosome"/>
</dbReference>
<dbReference type="SUPFAM" id="SSF52540">
    <property type="entry name" value="P-loop containing nucleoside triphosphate hydrolases"/>
    <property type="match status" value="1"/>
</dbReference>
<reference evidence="3 4" key="1">
    <citation type="submission" date="2021-02" db="EMBL/GenBank/DDBJ databases">
        <title>Whole genome sequencing of Pseudomonas alcaliphila strain SM2.</title>
        <authorList>
            <person name="Alshamsi M.S."/>
            <person name="Sudalaimuthuasari N."/>
            <person name="Kundu B."/>
            <person name="AlMaskari R.S."/>
            <person name="Elmahi Y."/>
            <person name="Mundra S."/>
            <person name="Chandran S."/>
            <person name="Malik S."/>
            <person name="Hazzouri K.M."/>
            <person name="Amiri K.M.A."/>
        </authorList>
    </citation>
    <scope>NUCLEOTIDE SEQUENCE [LARGE SCALE GENOMIC DNA]</scope>
    <source>
        <strain evidence="3 4">SM2</strain>
    </source>
</reference>
<dbReference type="AlphaFoldDB" id="A0ABD7DSS3"/>
<evidence type="ECO:0000256" key="1">
    <source>
        <dbReference type="SAM" id="Phobius"/>
    </source>
</evidence>
<dbReference type="InterPro" id="IPR027417">
    <property type="entry name" value="P-loop_NTPase"/>
</dbReference>
<evidence type="ECO:0000313" key="4">
    <source>
        <dbReference type="Proteomes" id="UP000663658"/>
    </source>
</evidence>
<sequence length="283" mass="32228">MSDSELIFLIERISGSFPSAVVGAIVALTFSIVLSITARRKLPIAHSVAILGFPRSGKTTLITSLFAEVFARNINFVSITPRGESTINRVNEDIARLENGETLGPTTDQDLFAYRAELRLGRGFFSKRYKFEVGDFPGEDTEKFAAESDRWLHESSYFKWAMEADAFVFVIDLGKVLDDNISASYRAHVSSAFRASWQKLKDHHYDGEFELSRKPVVLVFSKLDLLSERKKDSITDEYSELIRYFESESRYFRVVFTSAYQRTRERGGVRQGMDDLLRGVLPR</sequence>
<dbReference type="Gene3D" id="3.40.50.300">
    <property type="entry name" value="P-loop containing nucleotide triphosphate hydrolases"/>
    <property type="match status" value="1"/>
</dbReference>
<dbReference type="InterPro" id="IPR045528">
    <property type="entry name" value="DO-GTPase2"/>
</dbReference>
<name>A0ABD7DSS3_9GAMM</name>
<dbReference type="KEGG" id="pty:JWV26_17355"/>
<accession>A0ABD7DSS3</accession>
<dbReference type="RefSeq" id="WP_206417423.1">
    <property type="nucleotide sequence ID" value="NZ_CP070505.1"/>
</dbReference>
<gene>
    <name evidence="3" type="ORF">JWV26_17355</name>
</gene>
<proteinExistence type="predicted"/>
<evidence type="ECO:0000313" key="3">
    <source>
        <dbReference type="EMBL" id="QSL91521.1"/>
    </source>
</evidence>
<keyword evidence="1" id="KW-1133">Transmembrane helix</keyword>
<feature type="transmembrane region" description="Helical" evidence="1">
    <location>
        <begin position="20"/>
        <end position="38"/>
    </location>
</feature>